<name>A0A512MDP5_9BACT</name>
<evidence type="ECO:0000313" key="1">
    <source>
        <dbReference type="EMBL" id="GEP44854.1"/>
    </source>
</evidence>
<dbReference type="Proteomes" id="UP000321577">
    <property type="component" value="Unassembled WGS sequence"/>
</dbReference>
<proteinExistence type="predicted"/>
<evidence type="ECO:0008006" key="3">
    <source>
        <dbReference type="Google" id="ProtNLM"/>
    </source>
</evidence>
<accession>A0A512MDP5</accession>
<comment type="caution">
    <text evidence="1">The sequence shown here is derived from an EMBL/GenBank/DDBJ whole genome shotgun (WGS) entry which is preliminary data.</text>
</comment>
<reference evidence="1 2" key="1">
    <citation type="submission" date="2019-07" db="EMBL/GenBank/DDBJ databases">
        <title>Whole genome shotgun sequence of Brevifollis gellanilyticus NBRC 108608.</title>
        <authorList>
            <person name="Hosoyama A."/>
            <person name="Uohara A."/>
            <person name="Ohji S."/>
            <person name="Ichikawa N."/>
        </authorList>
    </citation>
    <scope>NUCLEOTIDE SEQUENCE [LARGE SCALE GENOMIC DNA]</scope>
    <source>
        <strain evidence="1 2">NBRC 108608</strain>
    </source>
</reference>
<protein>
    <recommendedName>
        <fullName evidence="3">TIGR02597 family protein</fullName>
    </recommendedName>
</protein>
<evidence type="ECO:0000313" key="2">
    <source>
        <dbReference type="Proteomes" id="UP000321577"/>
    </source>
</evidence>
<dbReference type="AlphaFoldDB" id="A0A512MDP5"/>
<organism evidence="1 2">
    <name type="scientific">Brevifollis gellanilyticus</name>
    <dbReference type="NCBI Taxonomy" id="748831"/>
    <lineage>
        <taxon>Bacteria</taxon>
        <taxon>Pseudomonadati</taxon>
        <taxon>Verrucomicrobiota</taxon>
        <taxon>Verrucomicrobiia</taxon>
        <taxon>Verrucomicrobiales</taxon>
        <taxon>Verrucomicrobiaceae</taxon>
    </lineage>
</organism>
<gene>
    <name evidence="1" type="ORF">BGE01nite_41450</name>
</gene>
<dbReference type="EMBL" id="BKAG01000037">
    <property type="protein sequence ID" value="GEP44854.1"/>
    <property type="molecule type" value="Genomic_DNA"/>
</dbReference>
<sequence length="333" mass="34179">MLALASGASLRAQDNMMPVSRTTGTMTVSLPKGKPTLLAIPFADIVAAGEIDSVNGTVYEVTSSPAAMPNVIATPHALKITTRVDQRGAGTNAPAGTSLNAYGLTARITAQVGQEITAALSTAPNPDDRFVVYKLQTLGSLFGAANTAGLKGSTDAATADIVYLNADGNFTGYFYSTTANGWRLVSAPAGADQAGTVIPPRSALLVVRQADGNDTSVRVAGATMPARETWAISSGYRLINNPFSVATTLEASGLRSHVAGGTSAAAADLLYLEDAGVITAYWYKTGGLGGSGWRELGDNVTNKGGTLLSPGKSILFKEQAGSTAFALPEPFED</sequence>
<keyword evidence="2" id="KW-1185">Reference proteome</keyword>